<gene>
    <name evidence="3" type="ORF">OHJ16_12760</name>
</gene>
<evidence type="ECO:0000313" key="3">
    <source>
        <dbReference type="EMBL" id="MCZ0858911.1"/>
    </source>
</evidence>
<evidence type="ECO:0000256" key="1">
    <source>
        <dbReference type="ARBA" id="ARBA00008853"/>
    </source>
</evidence>
<name>A0ABT4IB00_9ACTO</name>
<protein>
    <submittedName>
        <fullName evidence="3">SMP-30/gluconolactonase/LRE family protein</fullName>
    </submittedName>
</protein>
<comment type="caution">
    <text evidence="3">The sequence shown here is derived from an EMBL/GenBank/DDBJ whole genome shotgun (WGS) entry which is preliminary data.</text>
</comment>
<dbReference type="PANTHER" id="PTHR10907">
    <property type="entry name" value="REGUCALCIN"/>
    <property type="match status" value="1"/>
</dbReference>
<dbReference type="PANTHER" id="PTHR10907:SF47">
    <property type="entry name" value="REGUCALCIN"/>
    <property type="match status" value="1"/>
</dbReference>
<sequence>MRISTVIDLKPKLGEGPIWDVRTGRLWWIDSQDGRVFSNDADGGGLRVWDVREKVGSMALTEDDDEIIVALQSGLYSYNLVSDARELIAAPEPGLPSNRLNDGKVDAVGRFVFGSMDTMEEKAGGRLYSLSVDRELTVLDEGIICSNGPCWSPDGGTFYFADTWTGDIWAYDYDLATGEVSNRRVFVTVDTSDGGACDGMTVDAEGFVWQAHVYGGKVNRYDPDGTLERQIEMPVRKVTCPVFGGDDLDRLYVTTMARPPLPRFPEDGARRGALLVIDGLGVRGYETPRFGAAAQG</sequence>
<feature type="domain" description="SMP-30/Gluconolactonase/LRE-like region" evidence="2">
    <location>
        <begin position="13"/>
        <end position="256"/>
    </location>
</feature>
<organism evidence="3 4">
    <name type="scientific">Actinomyces israelii</name>
    <dbReference type="NCBI Taxonomy" id="1659"/>
    <lineage>
        <taxon>Bacteria</taxon>
        <taxon>Bacillati</taxon>
        <taxon>Actinomycetota</taxon>
        <taxon>Actinomycetes</taxon>
        <taxon>Actinomycetales</taxon>
        <taxon>Actinomycetaceae</taxon>
        <taxon>Actinomyces</taxon>
    </lineage>
</organism>
<dbReference type="InterPro" id="IPR011042">
    <property type="entry name" value="6-blade_b-propeller_TolB-like"/>
</dbReference>
<dbReference type="RefSeq" id="WP_268918232.1">
    <property type="nucleotide sequence ID" value="NZ_JAPTMY010000033.1"/>
</dbReference>
<dbReference type="EMBL" id="JAPTMY010000033">
    <property type="protein sequence ID" value="MCZ0858911.1"/>
    <property type="molecule type" value="Genomic_DNA"/>
</dbReference>
<dbReference type="Proteomes" id="UP001072034">
    <property type="component" value="Unassembled WGS sequence"/>
</dbReference>
<reference evidence="3" key="1">
    <citation type="submission" date="2022-10" db="EMBL/GenBank/DDBJ databases">
        <title>Genome sequence of Actinomyces israelii ATCC 10048.</title>
        <authorList>
            <person name="Watt R.M."/>
            <person name="Tong W.M."/>
        </authorList>
    </citation>
    <scope>NUCLEOTIDE SEQUENCE</scope>
    <source>
        <strain evidence="3">ATCC 10048</strain>
    </source>
</reference>
<dbReference type="Pfam" id="PF08450">
    <property type="entry name" value="SGL"/>
    <property type="match status" value="1"/>
</dbReference>
<evidence type="ECO:0000313" key="4">
    <source>
        <dbReference type="Proteomes" id="UP001072034"/>
    </source>
</evidence>
<comment type="similarity">
    <text evidence="1">Belongs to the SMP-30/CGR1 family.</text>
</comment>
<dbReference type="InterPro" id="IPR005511">
    <property type="entry name" value="SMP-30"/>
</dbReference>
<evidence type="ECO:0000259" key="2">
    <source>
        <dbReference type="Pfam" id="PF08450"/>
    </source>
</evidence>
<dbReference type="PRINTS" id="PR01790">
    <property type="entry name" value="SMP30FAMILY"/>
</dbReference>
<proteinExistence type="inferred from homology"/>
<accession>A0ABT4IB00</accession>
<dbReference type="InterPro" id="IPR013658">
    <property type="entry name" value="SGL"/>
</dbReference>
<keyword evidence="4" id="KW-1185">Reference proteome</keyword>
<dbReference type="SUPFAM" id="SSF63829">
    <property type="entry name" value="Calcium-dependent phosphotriesterase"/>
    <property type="match status" value="1"/>
</dbReference>
<dbReference type="Gene3D" id="2.120.10.30">
    <property type="entry name" value="TolB, C-terminal domain"/>
    <property type="match status" value="1"/>
</dbReference>